<dbReference type="Pfam" id="PF08603">
    <property type="entry name" value="CAP_C"/>
    <property type="match status" value="1"/>
</dbReference>
<organism evidence="4 5">
    <name type="scientific">Rotaria magnacalcarata</name>
    <dbReference type="NCBI Taxonomy" id="392030"/>
    <lineage>
        <taxon>Eukaryota</taxon>
        <taxon>Metazoa</taxon>
        <taxon>Spiralia</taxon>
        <taxon>Gnathifera</taxon>
        <taxon>Rotifera</taxon>
        <taxon>Eurotatoria</taxon>
        <taxon>Bdelloidea</taxon>
        <taxon>Philodinida</taxon>
        <taxon>Philodinidae</taxon>
        <taxon>Rotaria</taxon>
    </lineage>
</organism>
<gene>
    <name evidence="4" type="ORF">SMN809_LOCUS80471</name>
</gene>
<sequence>FFSLHLEHQSDPHDKKGTSQLIDGKPVVPPKPGKTSPSQTTVKPQTTHAPTSAMGGPPKLALEGNKWVVEYQTGKHDLRITETNMRHCIYIFKCTNSTITVEGKVNSIVLDQCTKVGLQFTSVVSLVEFINCKSMKAQVTERVPTIQIEKTDGCHIYLSSISLDTQFITSKSSEMSVNIPIDDGEYKEYPIAEQFKTYFKDDKQLVTVPNESSGV</sequence>
<dbReference type="EMBL" id="CAJOBI010345423">
    <property type="protein sequence ID" value="CAF5217417.1"/>
    <property type="molecule type" value="Genomic_DNA"/>
</dbReference>
<dbReference type="GO" id="GO:0008179">
    <property type="term" value="F:adenylate cyclase binding"/>
    <property type="evidence" value="ECO:0007669"/>
    <property type="project" value="TreeGrafter"/>
</dbReference>
<evidence type="ECO:0000256" key="1">
    <source>
        <dbReference type="ARBA" id="ARBA00007659"/>
    </source>
</evidence>
<dbReference type="Gene3D" id="2.160.20.70">
    <property type="match status" value="1"/>
</dbReference>
<dbReference type="InterPro" id="IPR016098">
    <property type="entry name" value="CAP/MinC_C"/>
</dbReference>
<reference evidence="4" key="1">
    <citation type="submission" date="2021-02" db="EMBL/GenBank/DDBJ databases">
        <authorList>
            <person name="Nowell W R."/>
        </authorList>
    </citation>
    <scope>NUCLEOTIDE SEQUENCE</scope>
</reference>
<dbReference type="GO" id="GO:0003779">
    <property type="term" value="F:actin binding"/>
    <property type="evidence" value="ECO:0007669"/>
    <property type="project" value="InterPro"/>
</dbReference>
<dbReference type="Proteomes" id="UP000676336">
    <property type="component" value="Unassembled WGS sequence"/>
</dbReference>
<proteinExistence type="inferred from homology"/>
<dbReference type="AlphaFoldDB" id="A0A8S3JCS8"/>
<protein>
    <recommendedName>
        <fullName evidence="3">C-CAP/cofactor C-like domain-containing protein</fullName>
    </recommendedName>
</protein>
<dbReference type="SMART" id="SM00673">
    <property type="entry name" value="CARP"/>
    <property type="match status" value="2"/>
</dbReference>
<dbReference type="PANTHER" id="PTHR10652">
    <property type="entry name" value="ADENYLYL CYCLASE-ASSOCIATED PROTEIN"/>
    <property type="match status" value="1"/>
</dbReference>
<evidence type="ECO:0000313" key="4">
    <source>
        <dbReference type="EMBL" id="CAF5217417.1"/>
    </source>
</evidence>
<dbReference type="PROSITE" id="PS51329">
    <property type="entry name" value="C_CAP_COFACTOR_C"/>
    <property type="match status" value="1"/>
</dbReference>
<dbReference type="InterPro" id="IPR036223">
    <property type="entry name" value="CAP_C_sf"/>
</dbReference>
<comment type="similarity">
    <text evidence="1">Belongs to the CAP family.</text>
</comment>
<dbReference type="GO" id="GO:0007015">
    <property type="term" value="P:actin filament organization"/>
    <property type="evidence" value="ECO:0007669"/>
    <property type="project" value="TreeGrafter"/>
</dbReference>
<feature type="non-terminal residue" evidence="4">
    <location>
        <position position="1"/>
    </location>
</feature>
<dbReference type="GO" id="GO:0005737">
    <property type="term" value="C:cytoplasm"/>
    <property type="evidence" value="ECO:0007669"/>
    <property type="project" value="TreeGrafter"/>
</dbReference>
<feature type="region of interest" description="Disordered" evidence="2">
    <location>
        <begin position="1"/>
        <end position="57"/>
    </location>
</feature>
<feature type="compositionally biased region" description="Basic and acidic residues" evidence="2">
    <location>
        <begin position="1"/>
        <end position="17"/>
    </location>
</feature>
<dbReference type="InterPro" id="IPR017901">
    <property type="entry name" value="C-CAP_CF_C-like"/>
</dbReference>
<dbReference type="SUPFAM" id="SSF69340">
    <property type="entry name" value="C-terminal domain of adenylylcyclase associated protein"/>
    <property type="match status" value="1"/>
</dbReference>
<dbReference type="InterPro" id="IPR013912">
    <property type="entry name" value="Adenylate_cyclase-assoc_CAP_C"/>
</dbReference>
<evidence type="ECO:0000313" key="5">
    <source>
        <dbReference type="Proteomes" id="UP000676336"/>
    </source>
</evidence>
<dbReference type="FunFam" id="2.160.20.70:FF:000001">
    <property type="entry name" value="Adenylyl cyclase-associated protein"/>
    <property type="match status" value="1"/>
</dbReference>
<dbReference type="PANTHER" id="PTHR10652:SF0">
    <property type="entry name" value="ADENYLYL CYCLASE-ASSOCIATED PROTEIN"/>
    <property type="match status" value="1"/>
</dbReference>
<evidence type="ECO:0000259" key="3">
    <source>
        <dbReference type="PROSITE" id="PS51329"/>
    </source>
</evidence>
<name>A0A8S3JCS8_9BILA</name>
<accession>A0A8S3JCS8</accession>
<evidence type="ECO:0000256" key="2">
    <source>
        <dbReference type="SAM" id="MobiDB-lite"/>
    </source>
</evidence>
<dbReference type="GO" id="GO:0019933">
    <property type="term" value="P:cAMP-mediated signaling"/>
    <property type="evidence" value="ECO:0007669"/>
    <property type="project" value="TreeGrafter"/>
</dbReference>
<dbReference type="InterPro" id="IPR006599">
    <property type="entry name" value="CARP_motif"/>
</dbReference>
<feature type="compositionally biased region" description="Polar residues" evidence="2">
    <location>
        <begin position="35"/>
        <end position="50"/>
    </location>
</feature>
<feature type="domain" description="C-CAP/cofactor C-like" evidence="3">
    <location>
        <begin position="57"/>
        <end position="191"/>
    </location>
</feature>
<dbReference type="InterPro" id="IPR001837">
    <property type="entry name" value="Adenylate_cyclase-assoc_CAP"/>
</dbReference>
<comment type="caution">
    <text evidence="4">The sequence shown here is derived from an EMBL/GenBank/DDBJ whole genome shotgun (WGS) entry which is preliminary data.</text>
</comment>